<dbReference type="EMBL" id="MH536510">
    <property type="protein sequence ID" value="AYH51391.1"/>
    <property type="molecule type" value="Genomic_DNA"/>
</dbReference>
<feature type="transmembrane region" description="Helical" evidence="16">
    <location>
        <begin position="12"/>
        <end position="35"/>
    </location>
</feature>
<dbReference type="AlphaFoldDB" id="A0A6J3YMM2"/>
<keyword evidence="6 16" id="KW-0812">Transmembrane</keyword>
<evidence type="ECO:0000256" key="2">
    <source>
        <dbReference type="ARBA" id="ARBA00004141"/>
    </source>
</evidence>
<evidence type="ECO:0000256" key="15">
    <source>
        <dbReference type="ARBA" id="ARBA00049512"/>
    </source>
</evidence>
<comment type="cofactor">
    <cofactor evidence="1">
        <name>Cu cation</name>
        <dbReference type="ChEBI" id="CHEBI:23378"/>
    </cofactor>
</comment>
<name>A0A6J3YMM2_9TREM</name>
<evidence type="ECO:0000256" key="13">
    <source>
        <dbReference type="ARBA" id="ARBA00023136"/>
    </source>
</evidence>
<dbReference type="Gene3D" id="1.10.287.90">
    <property type="match status" value="1"/>
</dbReference>
<evidence type="ECO:0000256" key="6">
    <source>
        <dbReference type="ARBA" id="ARBA00022692"/>
    </source>
</evidence>
<evidence type="ECO:0000256" key="16">
    <source>
        <dbReference type="SAM" id="Phobius"/>
    </source>
</evidence>
<dbReference type="GO" id="GO:0005507">
    <property type="term" value="F:copper ion binding"/>
    <property type="evidence" value="ECO:0007669"/>
    <property type="project" value="InterPro"/>
</dbReference>
<evidence type="ECO:0000256" key="3">
    <source>
        <dbReference type="ARBA" id="ARBA00007866"/>
    </source>
</evidence>
<evidence type="ECO:0000313" key="18">
    <source>
        <dbReference type="EMBL" id="AYH51391.1"/>
    </source>
</evidence>
<feature type="domain" description="Cytochrome oxidase subunit II copper A binding" evidence="17">
    <location>
        <begin position="80"/>
        <end position="197"/>
    </location>
</feature>
<sequence>MIINTLTYFDLVSFILALCAFIPCWVFSVLGWQIFSFGNVIKLKSDSGFIEFCWTVFPALAVCLLCFLNIQFLAGDFLSIPGRIYKIVGRQWYWSYETGAGSFYDSMMSDFVTGVDKPIRLIYGVPYKLAVTSSDVIHSFSLPDYHVKVDAIPGRINQTIFYPDRMGVFIGYCSELCGAGHAYMPIVLEIVRGGGNH</sequence>
<keyword evidence="9" id="KW-1278">Translocase</keyword>
<evidence type="ECO:0000259" key="17">
    <source>
        <dbReference type="PROSITE" id="PS50857"/>
    </source>
</evidence>
<keyword evidence="13 16" id="KW-0472">Membrane</keyword>
<dbReference type="InterPro" id="IPR036257">
    <property type="entry name" value="Cyt_c_oxidase_su2_TM_sf"/>
</dbReference>
<feature type="transmembrane region" description="Helical" evidence="16">
    <location>
        <begin position="55"/>
        <end position="74"/>
    </location>
</feature>
<keyword evidence="5" id="KW-0813">Transport</keyword>
<evidence type="ECO:0000256" key="4">
    <source>
        <dbReference type="ARBA" id="ARBA00012949"/>
    </source>
</evidence>
<dbReference type="PROSITE" id="PS50857">
    <property type="entry name" value="COX2_CUA"/>
    <property type="match status" value="1"/>
</dbReference>
<dbReference type="PROSITE" id="PS00078">
    <property type="entry name" value="COX2"/>
    <property type="match status" value="1"/>
</dbReference>
<evidence type="ECO:0000256" key="7">
    <source>
        <dbReference type="ARBA" id="ARBA00022723"/>
    </source>
</evidence>
<dbReference type="InterPro" id="IPR045187">
    <property type="entry name" value="CcO_II"/>
</dbReference>
<evidence type="ECO:0000256" key="5">
    <source>
        <dbReference type="ARBA" id="ARBA00022448"/>
    </source>
</evidence>
<dbReference type="InterPro" id="IPR008972">
    <property type="entry name" value="Cupredoxin"/>
</dbReference>
<dbReference type="Pfam" id="PF00116">
    <property type="entry name" value="COX2"/>
    <property type="match status" value="1"/>
</dbReference>
<evidence type="ECO:0000256" key="8">
    <source>
        <dbReference type="ARBA" id="ARBA00022842"/>
    </source>
</evidence>
<dbReference type="GO" id="GO:0016020">
    <property type="term" value="C:membrane"/>
    <property type="evidence" value="ECO:0007669"/>
    <property type="project" value="UniProtKB-SubCell"/>
</dbReference>
<organism evidence="18">
    <name type="scientific">Cyathocotyle prussica</name>
    <dbReference type="NCBI Taxonomy" id="2067575"/>
    <lineage>
        <taxon>Eukaryota</taxon>
        <taxon>Metazoa</taxon>
        <taxon>Spiralia</taxon>
        <taxon>Lophotrochozoa</taxon>
        <taxon>Platyhelminthes</taxon>
        <taxon>Trematoda</taxon>
        <taxon>Digenea</taxon>
        <taxon>Diplostomida</taxon>
        <taxon>Diplostomoidea</taxon>
        <taxon>Cyathocotylidae</taxon>
        <taxon>Cyathocotyle</taxon>
    </lineage>
</organism>
<proteinExistence type="inferred from homology"/>
<keyword evidence="11 16" id="KW-1133">Transmembrane helix</keyword>
<protein>
    <recommendedName>
        <fullName evidence="4">cytochrome-c oxidase</fullName>
        <ecNumber evidence="4">7.1.1.9</ecNumber>
    </recommendedName>
    <alternativeName>
        <fullName evidence="14">Cytochrome c oxidase polypeptide II</fullName>
    </alternativeName>
</protein>
<dbReference type="InterPro" id="IPR002429">
    <property type="entry name" value="CcO_II-like_C"/>
</dbReference>
<geneLocation type="mitochondrion" evidence="18"/>
<reference evidence="18" key="1">
    <citation type="journal article" date="2018" name="Int. J. Parasitol.">
        <title>Validity of the Diplostomoidea and Diplostomida (Digenea, Platyhelminthes) upheld in phylogenomic analysis.</title>
        <authorList>
            <person name="Locke S.A."/>
            <person name="Van Dam A."/>
            <person name="Caffara M."/>
            <person name="Pinto H.A."/>
            <person name="Lopez-Hernandez D."/>
            <person name="Blanar C.A."/>
        </authorList>
    </citation>
    <scope>NUCLEOTIDE SEQUENCE</scope>
    <source>
        <strain evidence="18">Cp.Ga.GPS.72.1</strain>
    </source>
</reference>
<keyword evidence="7" id="KW-0479">Metal-binding</keyword>
<accession>A0A6J3YMM2</accession>
<evidence type="ECO:0000256" key="11">
    <source>
        <dbReference type="ARBA" id="ARBA00022989"/>
    </source>
</evidence>
<gene>
    <name evidence="18" type="primary">COX2</name>
</gene>
<dbReference type="GO" id="GO:0042773">
    <property type="term" value="P:ATP synthesis coupled electron transport"/>
    <property type="evidence" value="ECO:0007669"/>
    <property type="project" value="TreeGrafter"/>
</dbReference>
<dbReference type="PANTHER" id="PTHR22888">
    <property type="entry name" value="CYTOCHROME C OXIDASE, SUBUNIT II"/>
    <property type="match status" value="1"/>
</dbReference>
<keyword evidence="8" id="KW-0460">Magnesium</keyword>
<comment type="subcellular location">
    <subcellularLocation>
        <location evidence="2">Membrane</location>
        <topology evidence="2">Multi-pass membrane protein</topology>
    </subcellularLocation>
</comment>
<evidence type="ECO:0000256" key="10">
    <source>
        <dbReference type="ARBA" id="ARBA00022982"/>
    </source>
</evidence>
<dbReference type="InterPro" id="IPR001505">
    <property type="entry name" value="Copper_CuA"/>
</dbReference>
<dbReference type="Gene3D" id="2.60.40.420">
    <property type="entry name" value="Cupredoxins - blue copper proteins"/>
    <property type="match status" value="1"/>
</dbReference>
<dbReference type="CTD" id="4513"/>
<dbReference type="RefSeq" id="YP_009533206.1">
    <property type="nucleotide sequence ID" value="NC_039780.1"/>
</dbReference>
<evidence type="ECO:0000256" key="1">
    <source>
        <dbReference type="ARBA" id="ARBA00001935"/>
    </source>
</evidence>
<dbReference type="PANTHER" id="PTHR22888:SF9">
    <property type="entry name" value="CYTOCHROME C OXIDASE SUBUNIT 2"/>
    <property type="match status" value="1"/>
</dbReference>
<keyword evidence="10" id="KW-0249">Electron transport</keyword>
<dbReference type="GeneID" id="38335188"/>
<comment type="catalytic activity">
    <reaction evidence="15">
        <text>4 Fe(II)-[cytochrome c] + O2 + 8 H(+)(in) = 4 Fe(III)-[cytochrome c] + 2 H2O + 4 H(+)(out)</text>
        <dbReference type="Rhea" id="RHEA:11436"/>
        <dbReference type="Rhea" id="RHEA-COMP:10350"/>
        <dbReference type="Rhea" id="RHEA-COMP:14399"/>
        <dbReference type="ChEBI" id="CHEBI:15377"/>
        <dbReference type="ChEBI" id="CHEBI:15378"/>
        <dbReference type="ChEBI" id="CHEBI:15379"/>
        <dbReference type="ChEBI" id="CHEBI:29033"/>
        <dbReference type="ChEBI" id="CHEBI:29034"/>
        <dbReference type="EC" id="7.1.1.9"/>
    </reaction>
    <physiologicalReaction direction="left-to-right" evidence="15">
        <dbReference type="Rhea" id="RHEA:11437"/>
    </physiologicalReaction>
</comment>
<dbReference type="PRINTS" id="PR01166">
    <property type="entry name" value="CYCOXIDASEII"/>
</dbReference>
<dbReference type="SUPFAM" id="SSF49503">
    <property type="entry name" value="Cupredoxins"/>
    <property type="match status" value="1"/>
</dbReference>
<comment type="similarity">
    <text evidence="3">Belongs to the cytochrome c oxidase subunit 2 family.</text>
</comment>
<keyword evidence="18" id="KW-0496">Mitochondrion</keyword>
<dbReference type="SUPFAM" id="SSF81464">
    <property type="entry name" value="Cytochrome c oxidase subunit II-like, transmembrane region"/>
    <property type="match status" value="1"/>
</dbReference>
<evidence type="ECO:0000256" key="9">
    <source>
        <dbReference type="ARBA" id="ARBA00022967"/>
    </source>
</evidence>
<keyword evidence="12" id="KW-0186">Copper</keyword>
<evidence type="ECO:0000256" key="12">
    <source>
        <dbReference type="ARBA" id="ARBA00023008"/>
    </source>
</evidence>
<dbReference type="GO" id="GO:0004129">
    <property type="term" value="F:cytochrome-c oxidase activity"/>
    <property type="evidence" value="ECO:0007669"/>
    <property type="project" value="UniProtKB-EC"/>
</dbReference>
<evidence type="ECO:0000256" key="14">
    <source>
        <dbReference type="ARBA" id="ARBA00031389"/>
    </source>
</evidence>
<dbReference type="EC" id="7.1.1.9" evidence="4"/>